<accession>A0AAD7QWK1</accession>
<feature type="transmembrane region" description="Helical" evidence="6">
    <location>
        <begin position="117"/>
        <end position="136"/>
    </location>
</feature>
<dbReference type="EMBL" id="JARPMG010000004">
    <property type="protein sequence ID" value="KAJ8101132.1"/>
    <property type="molecule type" value="Genomic_DNA"/>
</dbReference>
<dbReference type="Pfam" id="PF04930">
    <property type="entry name" value="FUN14"/>
    <property type="match status" value="1"/>
</dbReference>
<sequence>MMSFSPILRTGVLPVCFRFQSSTLLLPKSMITRFCPNAARISGRQQFVTKSRLYQYKPTVNWRQGVLYSSSACAFTFFTSGSSTILCDASGGRQYYSGSGGAVSREVRTEEPRVARLDYRELALGSFAGLFVGFLIGKLSRVLVFIAGSTFLFLQFLASRRVISLPYNRFSAWARKRYGNKELLMENMSFKVAFGAAMIVAAANA</sequence>
<dbReference type="GeneID" id="80886883"/>
<keyword evidence="5 6" id="KW-0472">Membrane</keyword>
<dbReference type="AlphaFoldDB" id="A0AAD7QWK1"/>
<keyword evidence="4 6" id="KW-1133">Transmembrane helix</keyword>
<gene>
    <name evidence="7" type="ORF">POJ06DRAFT_89178</name>
</gene>
<evidence type="ECO:0000256" key="3">
    <source>
        <dbReference type="ARBA" id="ARBA00022692"/>
    </source>
</evidence>
<keyword evidence="3 6" id="KW-0812">Transmembrane</keyword>
<name>A0AAD7QWK1_9ASCO</name>
<dbReference type="RefSeq" id="XP_056044582.1">
    <property type="nucleotide sequence ID" value="XM_056191717.1"/>
</dbReference>
<evidence type="ECO:0000256" key="4">
    <source>
        <dbReference type="ARBA" id="ARBA00022989"/>
    </source>
</evidence>
<keyword evidence="8" id="KW-1185">Reference proteome</keyword>
<dbReference type="GO" id="GO:0016020">
    <property type="term" value="C:membrane"/>
    <property type="evidence" value="ECO:0007669"/>
    <property type="project" value="UniProtKB-SubCell"/>
</dbReference>
<comment type="subcellular location">
    <subcellularLocation>
        <location evidence="1">Membrane</location>
    </subcellularLocation>
</comment>
<comment type="caution">
    <text evidence="7">The sequence shown here is derived from an EMBL/GenBank/DDBJ whole genome shotgun (WGS) entry which is preliminary data.</text>
</comment>
<evidence type="ECO:0000256" key="2">
    <source>
        <dbReference type="ARBA" id="ARBA00009160"/>
    </source>
</evidence>
<dbReference type="Proteomes" id="UP001217417">
    <property type="component" value="Unassembled WGS sequence"/>
</dbReference>
<evidence type="ECO:0008006" key="9">
    <source>
        <dbReference type="Google" id="ProtNLM"/>
    </source>
</evidence>
<evidence type="ECO:0000313" key="7">
    <source>
        <dbReference type="EMBL" id="KAJ8101132.1"/>
    </source>
</evidence>
<reference evidence="7" key="1">
    <citation type="submission" date="2023-03" db="EMBL/GenBank/DDBJ databases">
        <title>Near-Complete genome sequence of Lipomyces tetrasporous NRRL Y-64009, an oleaginous yeast capable of growing on lignocellulosic hydrolysates.</title>
        <authorList>
            <consortium name="Lawrence Berkeley National Laboratory"/>
            <person name="Jagtap S.S."/>
            <person name="Liu J.-J."/>
            <person name="Walukiewicz H.E."/>
            <person name="Pangilinan J."/>
            <person name="Lipzen A."/>
            <person name="Ahrendt S."/>
            <person name="Koriabine M."/>
            <person name="Cobaugh K."/>
            <person name="Salamov A."/>
            <person name="Yoshinaga Y."/>
            <person name="Ng V."/>
            <person name="Daum C."/>
            <person name="Grigoriev I.V."/>
            <person name="Slininger P.J."/>
            <person name="Dien B.S."/>
            <person name="Jin Y.-S."/>
            <person name="Rao C.V."/>
        </authorList>
    </citation>
    <scope>NUCLEOTIDE SEQUENCE</scope>
    <source>
        <strain evidence="7">NRRL Y-64009</strain>
    </source>
</reference>
<evidence type="ECO:0000256" key="5">
    <source>
        <dbReference type="ARBA" id="ARBA00023136"/>
    </source>
</evidence>
<dbReference type="InterPro" id="IPR007014">
    <property type="entry name" value="FUN14"/>
</dbReference>
<organism evidence="7 8">
    <name type="scientific">Lipomyces tetrasporus</name>
    <dbReference type="NCBI Taxonomy" id="54092"/>
    <lineage>
        <taxon>Eukaryota</taxon>
        <taxon>Fungi</taxon>
        <taxon>Dikarya</taxon>
        <taxon>Ascomycota</taxon>
        <taxon>Saccharomycotina</taxon>
        <taxon>Lipomycetes</taxon>
        <taxon>Lipomycetales</taxon>
        <taxon>Lipomycetaceae</taxon>
        <taxon>Lipomyces</taxon>
    </lineage>
</organism>
<evidence type="ECO:0000313" key="8">
    <source>
        <dbReference type="Proteomes" id="UP001217417"/>
    </source>
</evidence>
<comment type="similarity">
    <text evidence="2">Belongs to the FUN14 family.</text>
</comment>
<evidence type="ECO:0000256" key="6">
    <source>
        <dbReference type="SAM" id="Phobius"/>
    </source>
</evidence>
<protein>
    <recommendedName>
        <fullName evidence="9">FUN14 family protein</fullName>
    </recommendedName>
</protein>
<proteinExistence type="inferred from homology"/>
<evidence type="ECO:0000256" key="1">
    <source>
        <dbReference type="ARBA" id="ARBA00004370"/>
    </source>
</evidence>